<keyword evidence="2" id="KW-1133">Transmembrane helix</keyword>
<keyword evidence="4" id="KW-1185">Reference proteome</keyword>
<organism evidence="3 4">
    <name type="scientific">Lottia gigantea</name>
    <name type="common">Giant owl limpet</name>
    <dbReference type="NCBI Taxonomy" id="225164"/>
    <lineage>
        <taxon>Eukaryota</taxon>
        <taxon>Metazoa</taxon>
        <taxon>Spiralia</taxon>
        <taxon>Lophotrochozoa</taxon>
        <taxon>Mollusca</taxon>
        <taxon>Gastropoda</taxon>
        <taxon>Patellogastropoda</taxon>
        <taxon>Lottioidea</taxon>
        <taxon>Lottiidae</taxon>
        <taxon>Lottia</taxon>
    </lineage>
</organism>
<dbReference type="AlphaFoldDB" id="V4AGH9"/>
<evidence type="ECO:0000313" key="4">
    <source>
        <dbReference type="Proteomes" id="UP000030746"/>
    </source>
</evidence>
<dbReference type="RefSeq" id="XP_009056664.1">
    <property type="nucleotide sequence ID" value="XM_009058416.1"/>
</dbReference>
<evidence type="ECO:0000256" key="2">
    <source>
        <dbReference type="SAM" id="Phobius"/>
    </source>
</evidence>
<reference evidence="3 4" key="1">
    <citation type="journal article" date="2013" name="Nature">
        <title>Insights into bilaterian evolution from three spiralian genomes.</title>
        <authorList>
            <person name="Simakov O."/>
            <person name="Marletaz F."/>
            <person name="Cho S.J."/>
            <person name="Edsinger-Gonzales E."/>
            <person name="Havlak P."/>
            <person name="Hellsten U."/>
            <person name="Kuo D.H."/>
            <person name="Larsson T."/>
            <person name="Lv J."/>
            <person name="Arendt D."/>
            <person name="Savage R."/>
            <person name="Osoegawa K."/>
            <person name="de Jong P."/>
            <person name="Grimwood J."/>
            <person name="Chapman J.A."/>
            <person name="Shapiro H."/>
            <person name="Aerts A."/>
            <person name="Otillar R.P."/>
            <person name="Terry A.Y."/>
            <person name="Boore J.L."/>
            <person name="Grigoriev I.V."/>
            <person name="Lindberg D.R."/>
            <person name="Seaver E.C."/>
            <person name="Weisblat D.A."/>
            <person name="Putnam N.H."/>
            <person name="Rokhsar D.S."/>
        </authorList>
    </citation>
    <scope>NUCLEOTIDE SEQUENCE [LARGE SCALE GENOMIC DNA]</scope>
</reference>
<accession>V4AGH9</accession>
<keyword evidence="2" id="KW-0812">Transmembrane</keyword>
<keyword evidence="2" id="KW-0472">Membrane</keyword>
<feature type="compositionally biased region" description="Basic residues" evidence="1">
    <location>
        <begin position="120"/>
        <end position="131"/>
    </location>
</feature>
<evidence type="ECO:0000313" key="3">
    <source>
        <dbReference type="EMBL" id="ESO92521.1"/>
    </source>
</evidence>
<dbReference type="KEGG" id="lgi:LOTGIDRAFT_162423"/>
<feature type="region of interest" description="Disordered" evidence="1">
    <location>
        <begin position="120"/>
        <end position="153"/>
    </location>
</feature>
<sequence length="526" mass="59469">MMCKKADKYGLCVTNSDSDGDIEIFKRHRPNSNRRVNHVKINPIFHERGHEDLDRRSQSEGDLTADDINLRRYESLPRPKLQKVQTLERKFSSDSSLLDSDRHDSDVCSRRIGIANRYGSHRKHRGRHKYEVKKPKSSLGGSRTTTNDEDTGFGDYGQGYNTFSSDTTHKSYKHEVKRVRRKASRRAVIMDMTGSNTLDRMGGGTQVVDEEEIREHRMEYSSETDSHMEDLTSEPPIHLTTTIDLSDWSRSVEEVVITPANESRTRMSIQRKGIVGRVHSAKYKKFTQSSSSNDESVDSKPIKPILVSSSSCDDSSNTSRRKSCVSSGESKMVTFAEDTIFNEDKPKRYQKEKINLKDLYGGRIFSSSVIAKINPLFTDDDGGIDDDFCMTDDQKAERHNYPGSISSTSTLSAQTLDLNAPSYLTKYLSSLSRDGACSTISGESGNTPDIYIPLDIELDKMSRNDTYLSQDTLYGVPDGHDRLLRMTRKKERRIQIIKWIVIAVAFTVIVAGGISLVIYFSKDKMP</sequence>
<feature type="region of interest" description="Disordered" evidence="1">
    <location>
        <begin position="285"/>
        <end position="324"/>
    </location>
</feature>
<protein>
    <submittedName>
        <fullName evidence="3">Uncharacterized protein</fullName>
    </submittedName>
</protein>
<proteinExistence type="predicted"/>
<feature type="transmembrane region" description="Helical" evidence="2">
    <location>
        <begin position="496"/>
        <end position="520"/>
    </location>
</feature>
<dbReference type="CTD" id="20239012"/>
<dbReference type="OrthoDB" id="6095750at2759"/>
<dbReference type="GeneID" id="20239012"/>
<evidence type="ECO:0000256" key="1">
    <source>
        <dbReference type="SAM" id="MobiDB-lite"/>
    </source>
</evidence>
<gene>
    <name evidence="3" type="ORF">LOTGIDRAFT_162423</name>
</gene>
<dbReference type="HOGENOM" id="CLU_518061_0_0_1"/>
<dbReference type="EMBL" id="KB202050">
    <property type="protein sequence ID" value="ESO92521.1"/>
    <property type="molecule type" value="Genomic_DNA"/>
</dbReference>
<name>V4AGH9_LOTGI</name>
<dbReference type="Proteomes" id="UP000030746">
    <property type="component" value="Unassembled WGS sequence"/>
</dbReference>